<dbReference type="InterPro" id="IPR003370">
    <property type="entry name" value="Chromate_transpt"/>
</dbReference>
<evidence type="ECO:0000256" key="4">
    <source>
        <dbReference type="ARBA" id="ARBA00022692"/>
    </source>
</evidence>
<dbReference type="AlphaFoldDB" id="A0A5D4RKB2"/>
<proteinExistence type="inferred from homology"/>
<dbReference type="Proteomes" id="UP000322139">
    <property type="component" value="Unassembled WGS sequence"/>
</dbReference>
<keyword evidence="5 7" id="KW-1133">Transmembrane helix</keyword>
<evidence type="ECO:0000256" key="5">
    <source>
        <dbReference type="ARBA" id="ARBA00022989"/>
    </source>
</evidence>
<gene>
    <name evidence="8" type="ORF">FZD51_06870</name>
</gene>
<keyword evidence="3" id="KW-1003">Cell membrane</keyword>
<dbReference type="EMBL" id="VTER01000003">
    <property type="protein sequence ID" value="TYS50264.1"/>
    <property type="molecule type" value="Genomic_DNA"/>
</dbReference>
<protein>
    <submittedName>
        <fullName evidence="8">Chromate transporter</fullName>
    </submittedName>
</protein>
<keyword evidence="6 7" id="KW-0472">Membrane</keyword>
<evidence type="ECO:0000256" key="2">
    <source>
        <dbReference type="ARBA" id="ARBA00005262"/>
    </source>
</evidence>
<dbReference type="GO" id="GO:0015109">
    <property type="term" value="F:chromate transmembrane transporter activity"/>
    <property type="evidence" value="ECO:0007669"/>
    <property type="project" value="InterPro"/>
</dbReference>
<name>A0A5D4RKB2_9BACI</name>
<evidence type="ECO:0000256" key="1">
    <source>
        <dbReference type="ARBA" id="ARBA00004651"/>
    </source>
</evidence>
<dbReference type="GO" id="GO:0005886">
    <property type="term" value="C:plasma membrane"/>
    <property type="evidence" value="ECO:0007669"/>
    <property type="project" value="UniProtKB-SubCell"/>
</dbReference>
<sequence length="190" mass="20451">MKHTDIFLAFFRVGILGYGGGPSSIPLVHKEVVDKYKWMDSDEFGDVLALGNALPGPIATKMAGYIGYRVAGVWGMLNAIIATIVPTIVLMVLLLTVLNSYKDQPWVQGMSAAVVPVVAVMLATLTWDFVKKSVKSKLGWVWTLVFVAGSLVILEVLNVHPAIIIFALLLGALLKKDRAGKNGGKEKSSA</sequence>
<dbReference type="Pfam" id="PF02417">
    <property type="entry name" value="Chromate_transp"/>
    <property type="match status" value="1"/>
</dbReference>
<feature type="transmembrane region" description="Helical" evidence="7">
    <location>
        <begin position="159"/>
        <end position="175"/>
    </location>
</feature>
<feature type="transmembrane region" description="Helical" evidence="7">
    <location>
        <begin position="110"/>
        <end position="130"/>
    </location>
</feature>
<dbReference type="InterPro" id="IPR052518">
    <property type="entry name" value="CHR_Transporter"/>
</dbReference>
<reference evidence="8 9" key="1">
    <citation type="submission" date="2019-08" db="EMBL/GenBank/DDBJ databases">
        <title>Bacillus genomes from the desert of Cuatro Cienegas, Coahuila.</title>
        <authorList>
            <person name="Olmedo-Alvarez G."/>
        </authorList>
    </citation>
    <scope>NUCLEOTIDE SEQUENCE [LARGE SCALE GENOMIC DNA]</scope>
    <source>
        <strain evidence="8 9">CH446_14T</strain>
    </source>
</reference>
<dbReference type="PANTHER" id="PTHR43663">
    <property type="entry name" value="CHROMATE TRANSPORT PROTEIN-RELATED"/>
    <property type="match status" value="1"/>
</dbReference>
<dbReference type="RefSeq" id="WP_148974071.1">
    <property type="nucleotide sequence ID" value="NZ_JBNIKU010000018.1"/>
</dbReference>
<keyword evidence="4 7" id="KW-0812">Transmembrane</keyword>
<evidence type="ECO:0000313" key="8">
    <source>
        <dbReference type="EMBL" id="TYS50264.1"/>
    </source>
</evidence>
<evidence type="ECO:0000256" key="7">
    <source>
        <dbReference type="SAM" id="Phobius"/>
    </source>
</evidence>
<evidence type="ECO:0000313" key="9">
    <source>
        <dbReference type="Proteomes" id="UP000322139"/>
    </source>
</evidence>
<evidence type="ECO:0000256" key="3">
    <source>
        <dbReference type="ARBA" id="ARBA00022475"/>
    </source>
</evidence>
<organism evidence="8 9">
    <name type="scientific">Bacillus infantis</name>
    <dbReference type="NCBI Taxonomy" id="324767"/>
    <lineage>
        <taxon>Bacteria</taxon>
        <taxon>Bacillati</taxon>
        <taxon>Bacillota</taxon>
        <taxon>Bacilli</taxon>
        <taxon>Bacillales</taxon>
        <taxon>Bacillaceae</taxon>
        <taxon>Bacillus</taxon>
    </lineage>
</organism>
<accession>A0A5D4RKB2</accession>
<evidence type="ECO:0000256" key="6">
    <source>
        <dbReference type="ARBA" id="ARBA00023136"/>
    </source>
</evidence>
<comment type="similarity">
    <text evidence="2">Belongs to the chromate ion transporter (CHR) (TC 2.A.51) family.</text>
</comment>
<comment type="caution">
    <text evidence="8">The sequence shown here is derived from an EMBL/GenBank/DDBJ whole genome shotgun (WGS) entry which is preliminary data.</text>
</comment>
<feature type="transmembrane region" description="Helical" evidence="7">
    <location>
        <begin position="71"/>
        <end position="98"/>
    </location>
</feature>
<comment type="subcellular location">
    <subcellularLocation>
        <location evidence="1">Cell membrane</location>
        <topology evidence="1">Multi-pass membrane protein</topology>
    </subcellularLocation>
</comment>
<dbReference type="PANTHER" id="PTHR43663:SF1">
    <property type="entry name" value="CHROMATE TRANSPORTER"/>
    <property type="match status" value="1"/>
</dbReference>